<feature type="non-terminal residue" evidence="1">
    <location>
        <position position="1"/>
    </location>
</feature>
<dbReference type="AlphaFoldDB" id="A0AA38GBZ6"/>
<proteinExistence type="predicted"/>
<protein>
    <recommendedName>
        <fullName evidence="3">Pentatricopeptide repeat-containing protein</fullName>
    </recommendedName>
</protein>
<sequence length="154" mass="17517">MLHASIPSMLSMAQLSYGIRSIRNIFRVASPTEIFTSNSREFSSLIVEEKVGSKNSDDLLLEDENISLYKIISRLGRRRLSVGPVLDDWLKKGHELKKMELEDIFKALRKFGDYRHALEVSEWMDGSRGLRLGLSDFAIRLDMIAKVRGISSAE</sequence>
<name>A0AA38GBZ6_TAXCH</name>
<organism evidence="1 2">
    <name type="scientific">Taxus chinensis</name>
    <name type="common">Chinese yew</name>
    <name type="synonym">Taxus wallichiana var. chinensis</name>
    <dbReference type="NCBI Taxonomy" id="29808"/>
    <lineage>
        <taxon>Eukaryota</taxon>
        <taxon>Viridiplantae</taxon>
        <taxon>Streptophyta</taxon>
        <taxon>Embryophyta</taxon>
        <taxon>Tracheophyta</taxon>
        <taxon>Spermatophyta</taxon>
        <taxon>Pinopsida</taxon>
        <taxon>Pinidae</taxon>
        <taxon>Conifers II</taxon>
        <taxon>Cupressales</taxon>
        <taxon>Taxaceae</taxon>
        <taxon>Taxus</taxon>
    </lineage>
</organism>
<dbReference type="Proteomes" id="UP000824469">
    <property type="component" value="Unassembled WGS sequence"/>
</dbReference>
<dbReference type="GO" id="GO:0005739">
    <property type="term" value="C:mitochondrion"/>
    <property type="evidence" value="ECO:0007669"/>
    <property type="project" value="TreeGrafter"/>
</dbReference>
<dbReference type="EMBL" id="JAHRHJ020000004">
    <property type="protein sequence ID" value="KAH9318953.1"/>
    <property type="molecule type" value="Genomic_DNA"/>
</dbReference>
<dbReference type="PANTHER" id="PTHR45717:SF15">
    <property type="entry name" value="AGL218WP"/>
    <property type="match status" value="1"/>
</dbReference>
<dbReference type="PANTHER" id="PTHR45717">
    <property type="entry name" value="OS12G0527900 PROTEIN"/>
    <property type="match status" value="1"/>
</dbReference>
<evidence type="ECO:0008006" key="3">
    <source>
        <dbReference type="Google" id="ProtNLM"/>
    </source>
</evidence>
<keyword evidence="2" id="KW-1185">Reference proteome</keyword>
<dbReference type="OMA" id="SEVADWM"/>
<reference evidence="1 2" key="1">
    <citation type="journal article" date="2021" name="Nat. Plants">
        <title>The Taxus genome provides insights into paclitaxel biosynthesis.</title>
        <authorList>
            <person name="Xiong X."/>
            <person name="Gou J."/>
            <person name="Liao Q."/>
            <person name="Li Y."/>
            <person name="Zhou Q."/>
            <person name="Bi G."/>
            <person name="Li C."/>
            <person name="Du R."/>
            <person name="Wang X."/>
            <person name="Sun T."/>
            <person name="Guo L."/>
            <person name="Liang H."/>
            <person name="Lu P."/>
            <person name="Wu Y."/>
            <person name="Zhang Z."/>
            <person name="Ro D.K."/>
            <person name="Shang Y."/>
            <person name="Huang S."/>
            <person name="Yan J."/>
        </authorList>
    </citation>
    <scope>NUCLEOTIDE SEQUENCE [LARGE SCALE GENOMIC DNA]</scope>
    <source>
        <strain evidence="1">Ta-2019</strain>
    </source>
</reference>
<evidence type="ECO:0000313" key="1">
    <source>
        <dbReference type="EMBL" id="KAH9318953.1"/>
    </source>
</evidence>
<evidence type="ECO:0000313" key="2">
    <source>
        <dbReference type="Proteomes" id="UP000824469"/>
    </source>
</evidence>
<gene>
    <name evidence="1" type="ORF">KI387_020722</name>
</gene>
<comment type="caution">
    <text evidence="1">The sequence shown here is derived from an EMBL/GenBank/DDBJ whole genome shotgun (WGS) entry which is preliminary data.</text>
</comment>
<accession>A0AA38GBZ6</accession>